<protein>
    <recommendedName>
        <fullName evidence="3">2OG-Fe(II) oxygenase</fullName>
    </recommendedName>
</protein>
<dbReference type="InterPro" id="IPR012668">
    <property type="entry name" value="CHP02466"/>
</dbReference>
<name>A0A1G9E6C7_9GAMM</name>
<accession>A0A1G9E6C7</accession>
<proteinExistence type="predicted"/>
<sequence length="224" mass="25721">MDTIKYAFATPILVKDWSDSELLNARLAEIILDRENVAPRFQRSNIGSWDSEKDLLEWPFEEIGVLRKRIVSCVKELTLAVTKGKYDPRPESMLAHAWANVSRADSYRKIHNHESCTWSGVYYVKSQLVKERSKNSGNIEFLDPRMLCISTELPNSSFGGRSRLTPQAGRMVLFPNWLYHYVNPVEDNSLRICIAFNVKLEPLSSKRRLEGMRALVSTVSREQA</sequence>
<organism evidence="1 2">
    <name type="scientific">Microbulbifer yueqingensis</name>
    <dbReference type="NCBI Taxonomy" id="658219"/>
    <lineage>
        <taxon>Bacteria</taxon>
        <taxon>Pseudomonadati</taxon>
        <taxon>Pseudomonadota</taxon>
        <taxon>Gammaproteobacteria</taxon>
        <taxon>Cellvibrionales</taxon>
        <taxon>Microbulbiferaceae</taxon>
        <taxon>Microbulbifer</taxon>
    </lineage>
</organism>
<dbReference type="NCBIfam" id="TIGR02466">
    <property type="entry name" value="TIGR02466 family protein"/>
    <property type="match status" value="1"/>
</dbReference>
<dbReference type="Pfam" id="PF13759">
    <property type="entry name" value="2OG-FeII_Oxy_5"/>
    <property type="match status" value="1"/>
</dbReference>
<dbReference type="AlphaFoldDB" id="A0A1G9E6C7"/>
<keyword evidence="2" id="KW-1185">Reference proteome</keyword>
<evidence type="ECO:0000313" key="2">
    <source>
        <dbReference type="Proteomes" id="UP000199305"/>
    </source>
</evidence>
<dbReference type="STRING" id="658219.SAMN05216212_3037"/>
<gene>
    <name evidence="1" type="ORF">SAMN05216212_3037</name>
</gene>
<dbReference type="OrthoDB" id="549777at2"/>
<evidence type="ECO:0000313" key="1">
    <source>
        <dbReference type="EMBL" id="SDK71671.1"/>
    </source>
</evidence>
<dbReference type="EMBL" id="FNFH01000007">
    <property type="protein sequence ID" value="SDK71671.1"/>
    <property type="molecule type" value="Genomic_DNA"/>
</dbReference>
<dbReference type="Gene3D" id="2.60.120.620">
    <property type="entry name" value="q2cbj1_9rhob like domain"/>
    <property type="match status" value="1"/>
</dbReference>
<reference evidence="2" key="1">
    <citation type="submission" date="2016-10" db="EMBL/GenBank/DDBJ databases">
        <authorList>
            <person name="Varghese N."/>
            <person name="Submissions S."/>
        </authorList>
    </citation>
    <scope>NUCLEOTIDE SEQUENCE [LARGE SCALE GENOMIC DNA]</scope>
    <source>
        <strain evidence="2">CGMCC 1.10658</strain>
    </source>
</reference>
<dbReference type="RefSeq" id="WP_091516288.1">
    <property type="nucleotide sequence ID" value="NZ_FNFH01000007.1"/>
</dbReference>
<dbReference type="Proteomes" id="UP000199305">
    <property type="component" value="Unassembled WGS sequence"/>
</dbReference>
<evidence type="ECO:0008006" key="3">
    <source>
        <dbReference type="Google" id="ProtNLM"/>
    </source>
</evidence>